<feature type="compositionally biased region" description="Polar residues" evidence="1">
    <location>
        <begin position="373"/>
        <end position="386"/>
    </location>
</feature>
<feature type="region of interest" description="Disordered" evidence="1">
    <location>
        <begin position="48"/>
        <end position="170"/>
    </location>
</feature>
<feature type="compositionally biased region" description="Basic and acidic residues" evidence="1">
    <location>
        <begin position="387"/>
        <end position="404"/>
    </location>
</feature>
<accession>A0A9P5VKW5</accession>
<evidence type="ECO:0000313" key="2">
    <source>
        <dbReference type="EMBL" id="KAF9329532.1"/>
    </source>
</evidence>
<name>A0A9P5VKW5_9FUNG</name>
<feature type="region of interest" description="Disordered" evidence="1">
    <location>
        <begin position="1"/>
        <end position="31"/>
    </location>
</feature>
<feature type="compositionally biased region" description="Basic and acidic residues" evidence="1">
    <location>
        <begin position="117"/>
        <end position="141"/>
    </location>
</feature>
<feature type="compositionally biased region" description="Pro residues" evidence="1">
    <location>
        <begin position="147"/>
        <end position="157"/>
    </location>
</feature>
<feature type="region of interest" description="Disordered" evidence="1">
    <location>
        <begin position="364"/>
        <end position="431"/>
    </location>
</feature>
<feature type="region of interest" description="Disordered" evidence="1">
    <location>
        <begin position="305"/>
        <end position="332"/>
    </location>
</feature>
<feature type="compositionally biased region" description="Polar residues" evidence="1">
    <location>
        <begin position="514"/>
        <end position="523"/>
    </location>
</feature>
<feature type="compositionally biased region" description="Basic and acidic residues" evidence="1">
    <location>
        <begin position="1"/>
        <end position="11"/>
    </location>
</feature>
<protein>
    <submittedName>
        <fullName evidence="2">Uncharacterized protein</fullName>
    </submittedName>
</protein>
<feature type="compositionally biased region" description="Polar residues" evidence="1">
    <location>
        <begin position="68"/>
        <end position="85"/>
    </location>
</feature>
<evidence type="ECO:0000256" key="1">
    <source>
        <dbReference type="SAM" id="MobiDB-lite"/>
    </source>
</evidence>
<comment type="caution">
    <text evidence="2">The sequence shown here is derived from an EMBL/GenBank/DDBJ whole genome shotgun (WGS) entry which is preliminary data.</text>
</comment>
<feature type="compositionally biased region" description="Acidic residues" evidence="1">
    <location>
        <begin position="323"/>
        <end position="332"/>
    </location>
</feature>
<keyword evidence="3" id="KW-1185">Reference proteome</keyword>
<evidence type="ECO:0000313" key="3">
    <source>
        <dbReference type="Proteomes" id="UP000696485"/>
    </source>
</evidence>
<feature type="region of interest" description="Disordered" evidence="1">
    <location>
        <begin position="453"/>
        <end position="523"/>
    </location>
</feature>
<sequence>MSTPFSHEHLGDQWPSETPGHPRPLATKQLYKKRVIVPVAKPDGIIRRARTAMEKQQWTGSRPGANFYDQSMASSSTEVADQQEQGPPPAKRSKVAKAAASITGRRRHKKGARPKRTPKESIPPREPKPPRPPTQHKEPKPQKPRPPKAPPLPPVEYAPPALMAPPNRKLPIETLAKKQEYYRDKIMKMASRPMPPRELRAFVEAELKEEEKSLRDIYSSLHKELLKLQLEEGVFLNMLRMAAAGGMELEISDFKKVKRRRRSDASEAVMVRGQGESSTDPITILSDNVAHDQGDHDMVQVEIREESTQGQRRQERQVPILVQDEDEDEDDNQVAYEDDDDAFGEDWISKPTVHLPAETYSVPGLPEMISNEGRPSSSAIPSMSNLRETDHEPSADTSLDELKKLIVARGKQRTRQGSENRENDMELDEDDLYALEDDDEMLLELDDDGDDYLLQSLNRGGGSKVSNELGHQGNNDDSSGTESEDYSDEDDEEGEDEDEDEEDEDRAREALSHMLSQYGDSGV</sequence>
<dbReference type="Proteomes" id="UP000696485">
    <property type="component" value="Unassembled WGS sequence"/>
</dbReference>
<gene>
    <name evidence="2" type="ORF">BG006_007396</name>
</gene>
<organism evidence="2 3">
    <name type="scientific">Podila minutissima</name>
    <dbReference type="NCBI Taxonomy" id="64525"/>
    <lineage>
        <taxon>Eukaryota</taxon>
        <taxon>Fungi</taxon>
        <taxon>Fungi incertae sedis</taxon>
        <taxon>Mucoromycota</taxon>
        <taxon>Mortierellomycotina</taxon>
        <taxon>Mortierellomycetes</taxon>
        <taxon>Mortierellales</taxon>
        <taxon>Mortierellaceae</taxon>
        <taxon>Podila</taxon>
    </lineage>
</organism>
<proteinExistence type="predicted"/>
<dbReference type="EMBL" id="JAAAUY010000467">
    <property type="protein sequence ID" value="KAF9329532.1"/>
    <property type="molecule type" value="Genomic_DNA"/>
</dbReference>
<feature type="compositionally biased region" description="Basic and acidic residues" evidence="1">
    <location>
        <begin position="305"/>
        <end position="316"/>
    </location>
</feature>
<feature type="compositionally biased region" description="Basic residues" evidence="1">
    <location>
        <begin position="104"/>
        <end position="116"/>
    </location>
</feature>
<dbReference type="AlphaFoldDB" id="A0A9P5VKW5"/>
<reference evidence="2" key="1">
    <citation type="journal article" date="2020" name="Fungal Divers.">
        <title>Resolving the Mortierellaceae phylogeny through synthesis of multi-gene phylogenetics and phylogenomics.</title>
        <authorList>
            <person name="Vandepol N."/>
            <person name="Liber J."/>
            <person name="Desiro A."/>
            <person name="Na H."/>
            <person name="Kennedy M."/>
            <person name="Barry K."/>
            <person name="Grigoriev I.V."/>
            <person name="Miller A.N."/>
            <person name="O'Donnell K."/>
            <person name="Stajich J.E."/>
            <person name="Bonito G."/>
        </authorList>
    </citation>
    <scope>NUCLEOTIDE SEQUENCE</scope>
    <source>
        <strain evidence="2">NVP1</strain>
    </source>
</reference>
<feature type="compositionally biased region" description="Acidic residues" evidence="1">
    <location>
        <begin position="482"/>
        <end position="504"/>
    </location>
</feature>